<dbReference type="InterPro" id="IPR011067">
    <property type="entry name" value="Plasmid_toxin/cell-grow_inhib"/>
</dbReference>
<evidence type="ECO:0000313" key="1">
    <source>
        <dbReference type="EMBL" id="QDV71321.1"/>
    </source>
</evidence>
<dbReference type="SUPFAM" id="SSF50118">
    <property type="entry name" value="Cell growth inhibitor/plasmid maintenance toxic component"/>
    <property type="match status" value="1"/>
</dbReference>
<accession>A0A518K0M1</accession>
<proteinExistence type="predicted"/>
<name>A0A518K0M1_9BACT</name>
<dbReference type="GO" id="GO:0004521">
    <property type="term" value="F:RNA endonuclease activity"/>
    <property type="evidence" value="ECO:0007669"/>
    <property type="project" value="TreeGrafter"/>
</dbReference>
<gene>
    <name evidence="1" type="primary">mazF</name>
    <name evidence="1" type="ORF">Poly24_50560</name>
</gene>
<dbReference type="EC" id="3.1.-.-" evidence="1"/>
<dbReference type="PANTHER" id="PTHR33988:SF2">
    <property type="entry name" value="ENDORIBONUCLEASE MAZF"/>
    <property type="match status" value="1"/>
</dbReference>
<dbReference type="GO" id="GO:0003677">
    <property type="term" value="F:DNA binding"/>
    <property type="evidence" value="ECO:0007669"/>
    <property type="project" value="InterPro"/>
</dbReference>
<organism evidence="1 2">
    <name type="scientific">Rosistilla carotiformis</name>
    <dbReference type="NCBI Taxonomy" id="2528017"/>
    <lineage>
        <taxon>Bacteria</taxon>
        <taxon>Pseudomonadati</taxon>
        <taxon>Planctomycetota</taxon>
        <taxon>Planctomycetia</taxon>
        <taxon>Pirellulales</taxon>
        <taxon>Pirellulaceae</taxon>
        <taxon>Rosistilla</taxon>
    </lineage>
</organism>
<dbReference type="InterPro" id="IPR003477">
    <property type="entry name" value="PemK-like"/>
</dbReference>
<keyword evidence="1" id="KW-0378">Hydrolase</keyword>
<dbReference type="KEGG" id="rcf:Poly24_50560"/>
<dbReference type="Gene3D" id="2.30.30.110">
    <property type="match status" value="1"/>
</dbReference>
<dbReference type="Pfam" id="PF02452">
    <property type="entry name" value="PemK_toxin"/>
    <property type="match status" value="1"/>
</dbReference>
<dbReference type="GO" id="GO:0016075">
    <property type="term" value="P:rRNA catabolic process"/>
    <property type="evidence" value="ECO:0007669"/>
    <property type="project" value="TreeGrafter"/>
</dbReference>
<sequence>MNVGDIHWVDFPRANGREQHGRRPAIIMQEDRYAGGLPTALVVPLSTAIRALRFAGTTTIAASSESGLGKASVALVFQLRAIDRGRIREKMGHIGDAGCEAVFNELSKLLGRSI</sequence>
<dbReference type="EMBL" id="CP036348">
    <property type="protein sequence ID" value="QDV71321.1"/>
    <property type="molecule type" value="Genomic_DNA"/>
</dbReference>
<reference evidence="1 2" key="1">
    <citation type="submission" date="2019-02" db="EMBL/GenBank/DDBJ databases">
        <title>Deep-cultivation of Planctomycetes and their phenomic and genomic characterization uncovers novel biology.</title>
        <authorList>
            <person name="Wiegand S."/>
            <person name="Jogler M."/>
            <person name="Boedeker C."/>
            <person name="Pinto D."/>
            <person name="Vollmers J."/>
            <person name="Rivas-Marin E."/>
            <person name="Kohn T."/>
            <person name="Peeters S.H."/>
            <person name="Heuer A."/>
            <person name="Rast P."/>
            <person name="Oberbeckmann S."/>
            <person name="Bunk B."/>
            <person name="Jeske O."/>
            <person name="Meyerdierks A."/>
            <person name="Storesund J.E."/>
            <person name="Kallscheuer N."/>
            <person name="Luecker S."/>
            <person name="Lage O.M."/>
            <person name="Pohl T."/>
            <person name="Merkel B.J."/>
            <person name="Hornburger P."/>
            <person name="Mueller R.-W."/>
            <person name="Bruemmer F."/>
            <person name="Labrenz M."/>
            <person name="Spormann A.M."/>
            <person name="Op den Camp H."/>
            <person name="Overmann J."/>
            <person name="Amann R."/>
            <person name="Jetten M.S.M."/>
            <person name="Mascher T."/>
            <person name="Medema M.H."/>
            <person name="Devos D.P."/>
            <person name="Kaster A.-K."/>
            <person name="Ovreas L."/>
            <person name="Rohde M."/>
            <person name="Galperin M.Y."/>
            <person name="Jogler C."/>
        </authorList>
    </citation>
    <scope>NUCLEOTIDE SEQUENCE [LARGE SCALE GENOMIC DNA]</scope>
    <source>
        <strain evidence="1 2">Poly24</strain>
    </source>
</reference>
<keyword evidence="2" id="KW-1185">Reference proteome</keyword>
<dbReference type="Proteomes" id="UP000315082">
    <property type="component" value="Chromosome"/>
</dbReference>
<dbReference type="PANTHER" id="PTHR33988">
    <property type="entry name" value="ENDORIBONUCLEASE MAZF-RELATED"/>
    <property type="match status" value="1"/>
</dbReference>
<protein>
    <submittedName>
        <fullName evidence="1">mRNA interferase MazF</fullName>
        <ecNumber evidence="1">3.1.-.-</ecNumber>
    </submittedName>
</protein>
<dbReference type="RefSeq" id="WP_197451443.1">
    <property type="nucleotide sequence ID" value="NZ_CP036348.1"/>
</dbReference>
<dbReference type="GO" id="GO:0016787">
    <property type="term" value="F:hydrolase activity"/>
    <property type="evidence" value="ECO:0007669"/>
    <property type="project" value="UniProtKB-KW"/>
</dbReference>
<dbReference type="GO" id="GO:0006402">
    <property type="term" value="P:mRNA catabolic process"/>
    <property type="evidence" value="ECO:0007669"/>
    <property type="project" value="TreeGrafter"/>
</dbReference>
<dbReference type="AlphaFoldDB" id="A0A518K0M1"/>
<evidence type="ECO:0000313" key="2">
    <source>
        <dbReference type="Proteomes" id="UP000315082"/>
    </source>
</evidence>